<dbReference type="RefSeq" id="WP_127164446.1">
    <property type="nucleotide sequence ID" value="NZ_CP029822.1"/>
</dbReference>
<name>A0A3Q9JKI4_9GAMM</name>
<proteinExistence type="predicted"/>
<dbReference type="Proteomes" id="UP000273143">
    <property type="component" value="Chromosome"/>
</dbReference>
<accession>A0A3Q9JKI4</accession>
<sequence>MEICSACSMPLDNEGFVSLRKDGYVFCIYCVNENKEIKSCEDIFEGGIQYFINEEHFTRDYAEKVVRKNMYILPYWQNNPAACLEGDMLTDEEFQNLFKTS</sequence>
<dbReference type="Pfam" id="PF12674">
    <property type="entry name" value="Zn_ribbon_2"/>
    <property type="match status" value="1"/>
</dbReference>
<protein>
    <recommendedName>
        <fullName evidence="1">Putative zinc ribbon domain-containing protein</fullName>
    </recommendedName>
</protein>
<keyword evidence="3" id="KW-1185">Reference proteome</keyword>
<reference evidence="3" key="1">
    <citation type="submission" date="2018-06" db="EMBL/GenBank/DDBJ databases">
        <title>Complete genome of Pseudomonas insecticola strain QZS01.</title>
        <authorList>
            <person name="Wang J."/>
            <person name="Su Q."/>
        </authorList>
    </citation>
    <scope>NUCLEOTIDE SEQUENCE [LARGE SCALE GENOMIC DNA]</scope>
    <source>
        <strain evidence="3">QZS01</strain>
    </source>
</reference>
<organism evidence="2 3">
    <name type="scientific">Entomomonas moraniae</name>
    <dbReference type="NCBI Taxonomy" id="2213226"/>
    <lineage>
        <taxon>Bacteria</taxon>
        <taxon>Pseudomonadati</taxon>
        <taxon>Pseudomonadota</taxon>
        <taxon>Gammaproteobacteria</taxon>
        <taxon>Pseudomonadales</taxon>
        <taxon>Pseudomonadaceae</taxon>
        <taxon>Entomomonas</taxon>
    </lineage>
</organism>
<evidence type="ECO:0000313" key="3">
    <source>
        <dbReference type="Proteomes" id="UP000273143"/>
    </source>
</evidence>
<dbReference type="InterPro" id="IPR025868">
    <property type="entry name" value="Zn_ribbon_dom_put"/>
</dbReference>
<feature type="domain" description="Putative zinc ribbon" evidence="1">
    <location>
        <begin position="3"/>
        <end position="77"/>
    </location>
</feature>
<dbReference type="KEGG" id="emo:DM558_13525"/>
<evidence type="ECO:0000259" key="1">
    <source>
        <dbReference type="Pfam" id="PF12674"/>
    </source>
</evidence>
<dbReference type="EMBL" id="CP029822">
    <property type="protein sequence ID" value="AZS51724.1"/>
    <property type="molecule type" value="Genomic_DNA"/>
</dbReference>
<evidence type="ECO:0000313" key="2">
    <source>
        <dbReference type="EMBL" id="AZS51724.1"/>
    </source>
</evidence>
<gene>
    <name evidence="2" type="ORF">DM558_13525</name>
</gene>
<dbReference type="AlphaFoldDB" id="A0A3Q9JKI4"/>